<evidence type="ECO:0000313" key="1">
    <source>
        <dbReference type="EMBL" id="MBP2027415.1"/>
    </source>
</evidence>
<name>A0ABS4KI09_9FIRM</name>
<sequence>MAIENINVTVCSKCDKVYSEDYRNKECNDCGSIILEQIGIRIDTINECRKCGIEIPQSLKLCNLCQIEHVNHKRKRAAHVQTL</sequence>
<organism evidence="1 2">
    <name type="scientific">Acetoanaerobium pronyense</name>
    <dbReference type="NCBI Taxonomy" id="1482736"/>
    <lineage>
        <taxon>Bacteria</taxon>
        <taxon>Bacillati</taxon>
        <taxon>Bacillota</taxon>
        <taxon>Clostridia</taxon>
        <taxon>Peptostreptococcales</taxon>
        <taxon>Filifactoraceae</taxon>
        <taxon>Acetoanaerobium</taxon>
    </lineage>
</organism>
<reference evidence="1 2" key="1">
    <citation type="submission" date="2021-03" db="EMBL/GenBank/DDBJ databases">
        <title>Genomic Encyclopedia of Type Strains, Phase IV (KMG-IV): sequencing the most valuable type-strain genomes for metagenomic binning, comparative biology and taxonomic classification.</title>
        <authorList>
            <person name="Goeker M."/>
        </authorList>
    </citation>
    <scope>NUCLEOTIDE SEQUENCE [LARGE SCALE GENOMIC DNA]</scope>
    <source>
        <strain evidence="1 2">DSM 27512</strain>
    </source>
</reference>
<gene>
    <name evidence="1" type="ORF">J2Z35_001209</name>
</gene>
<protein>
    <submittedName>
        <fullName evidence="1">PHP family Zn ribbon phosphoesterase</fullName>
    </submittedName>
</protein>
<evidence type="ECO:0000313" key="2">
    <source>
        <dbReference type="Proteomes" id="UP001314903"/>
    </source>
</evidence>
<proteinExistence type="predicted"/>
<comment type="caution">
    <text evidence="1">The sequence shown here is derived from an EMBL/GenBank/DDBJ whole genome shotgun (WGS) entry which is preliminary data.</text>
</comment>
<dbReference type="Proteomes" id="UP001314903">
    <property type="component" value="Unassembled WGS sequence"/>
</dbReference>
<accession>A0ABS4KI09</accession>
<dbReference type="EMBL" id="JAGGLI010000011">
    <property type="protein sequence ID" value="MBP2027415.1"/>
    <property type="molecule type" value="Genomic_DNA"/>
</dbReference>
<keyword evidence="2" id="KW-1185">Reference proteome</keyword>